<dbReference type="Proteomes" id="UP000053617">
    <property type="component" value="Unassembled WGS sequence"/>
</dbReference>
<keyword evidence="2" id="KW-0732">Signal</keyword>
<dbReference type="STRING" id="1442369.A0A0D2IST1"/>
<dbReference type="AlphaFoldDB" id="A0A0D2IST1"/>
<dbReference type="RefSeq" id="XP_013273377.1">
    <property type="nucleotide sequence ID" value="XM_013417923.1"/>
</dbReference>
<evidence type="ECO:0000313" key="3">
    <source>
        <dbReference type="EMBL" id="KIX06241.1"/>
    </source>
</evidence>
<dbReference type="EMBL" id="KN847477">
    <property type="protein sequence ID" value="KIX06241.1"/>
    <property type="molecule type" value="Genomic_DNA"/>
</dbReference>
<proteinExistence type="predicted"/>
<feature type="signal peptide" evidence="2">
    <location>
        <begin position="1"/>
        <end position="26"/>
    </location>
</feature>
<feature type="region of interest" description="Disordered" evidence="1">
    <location>
        <begin position="198"/>
        <end position="229"/>
    </location>
</feature>
<dbReference type="VEuPathDB" id="FungiDB:Z518_04216"/>
<evidence type="ECO:0000256" key="2">
    <source>
        <dbReference type="SAM" id="SignalP"/>
    </source>
</evidence>
<keyword evidence="4" id="KW-1185">Reference proteome</keyword>
<dbReference type="HOGENOM" id="CLU_578904_0_0_1"/>
<dbReference type="OrthoDB" id="63533at2759"/>
<evidence type="ECO:0000313" key="4">
    <source>
        <dbReference type="Proteomes" id="UP000053617"/>
    </source>
</evidence>
<protein>
    <submittedName>
        <fullName evidence="3">Rhinocladiella mackenziei CBS 650.93 unplaced genomic scaffold supercont1.3, whole genome shotgun sequence</fullName>
    </submittedName>
</protein>
<dbReference type="GeneID" id="25292287"/>
<organism evidence="3 4">
    <name type="scientific">Rhinocladiella mackenziei CBS 650.93</name>
    <dbReference type="NCBI Taxonomy" id="1442369"/>
    <lineage>
        <taxon>Eukaryota</taxon>
        <taxon>Fungi</taxon>
        <taxon>Dikarya</taxon>
        <taxon>Ascomycota</taxon>
        <taxon>Pezizomycotina</taxon>
        <taxon>Eurotiomycetes</taxon>
        <taxon>Chaetothyriomycetidae</taxon>
        <taxon>Chaetothyriales</taxon>
        <taxon>Herpotrichiellaceae</taxon>
        <taxon>Rhinocladiella</taxon>
    </lineage>
</organism>
<feature type="chain" id="PRO_5002244280" evidence="2">
    <location>
        <begin position="27"/>
        <end position="472"/>
    </location>
</feature>
<name>A0A0D2IST1_9EURO</name>
<sequence length="472" mass="50805">MNTYRTSWSLMLMFYVLLSLLSLSASRPHGYSYYHRVLAGRGSPTGITKDRIPANAKVTPLTAPATPCSGSHCTTATPLPESLPCDAANGTTFGHLPGGANYTLICDIDFPAQNIYPFILAGSFHNCLAQCESYNQKSHPFTHCAGFVFAPDRVHDADDCYLKSSLNDPIYPATLHLVGGTVMPPATSYPYSPSMPNSYLAPRSERDASPSVPTAGDFRVPGSSTDKRTKQYVSHVPATPQKLASNVLVPGIDTALTTKHLVAGDADIWREGNIPRDLDLASMKAVRQVSKDGGKGGTIDGIHLSVLCDTANFRSDRTSQVISSVSIFVATDVGMNALYGKPLDLIDNLDEWQDDVDQTRGFAPMTPGEEFLHMALSGNGYRSAVWSVSSLVPLNASHVLLYPALVYDVVDTNIPEGRPPRPWQLYLASLCRSSSWPSGRPSRRAALQPGSKSHAALGVESVHEGAVWIGGK</sequence>
<evidence type="ECO:0000256" key="1">
    <source>
        <dbReference type="SAM" id="MobiDB-lite"/>
    </source>
</evidence>
<reference evidence="3 4" key="1">
    <citation type="submission" date="2015-01" db="EMBL/GenBank/DDBJ databases">
        <title>The Genome Sequence of Rhinocladiella mackenzie CBS 650.93.</title>
        <authorList>
            <consortium name="The Broad Institute Genomics Platform"/>
            <person name="Cuomo C."/>
            <person name="de Hoog S."/>
            <person name="Gorbushina A."/>
            <person name="Stielow B."/>
            <person name="Teixiera M."/>
            <person name="Abouelleil A."/>
            <person name="Chapman S.B."/>
            <person name="Priest M."/>
            <person name="Young S.K."/>
            <person name="Wortman J."/>
            <person name="Nusbaum C."/>
            <person name="Birren B."/>
        </authorList>
    </citation>
    <scope>NUCLEOTIDE SEQUENCE [LARGE SCALE GENOMIC DNA]</scope>
    <source>
        <strain evidence="3 4">CBS 650.93</strain>
    </source>
</reference>
<accession>A0A0D2IST1</accession>
<gene>
    <name evidence="3" type="ORF">Z518_04216</name>
</gene>